<dbReference type="EMBL" id="UINC01001263">
    <property type="protein sequence ID" value="SUZ76053.1"/>
    <property type="molecule type" value="Genomic_DNA"/>
</dbReference>
<proteinExistence type="predicted"/>
<dbReference type="Gene3D" id="3.20.20.140">
    <property type="entry name" value="Metal-dependent hydrolases"/>
    <property type="match status" value="1"/>
</dbReference>
<dbReference type="PANTHER" id="PTHR11647:SF1">
    <property type="entry name" value="COLLAPSIN RESPONSE MEDIATOR PROTEIN"/>
    <property type="match status" value="1"/>
</dbReference>
<dbReference type="InterPro" id="IPR023100">
    <property type="entry name" value="D-aminoacylase_insert_dom_sf"/>
</dbReference>
<sequence>MILKGLVLAFTSFLLSSCDIGNTHYDLVIEGGRVIDPESGLDGVRTIGVIGGEIAAITEISLEGDRVIQAAGLVVVPGFIDLHEHGQDEDSYRMMVRDGVTTALELEVGTADVEGWYGEREGGQLVNYGVSIGHIRVRMDVLGDPGDFLPAGIGGSATATEEQLDEIERDIREGIMQGAVAVGFGSAYTPGATMGEIERMFAVAGENGVSTHIHMRNGLAGLDSTISAASRAGAPLHIVHANSSAGGQINEFLSTIENAQASGQDVTTEAYPYSAGMTRIESALFDDWENWGEQQFGIHQLVSTGERLTRETFAQARAAGGTVIIHSRTEEMTRAAVESPITMIASDGFIEDGRGHPRTSGSYSKVLGQYTREEGVMTLPEAIHKMTLMPAQRLEARVPDMADKGRIRIGADADITIFNAETVIDRATYMDASIPPEGIPYVVVGGELVVDQGEITTVRPGGAVRGLIR</sequence>
<dbReference type="PANTHER" id="PTHR11647">
    <property type="entry name" value="HYDRANTOINASE/DIHYDROPYRIMIDINASE FAMILY MEMBER"/>
    <property type="match status" value="1"/>
</dbReference>
<protein>
    <recommendedName>
        <fullName evidence="1">Amidohydrolase 3 domain-containing protein</fullName>
    </recommendedName>
</protein>
<evidence type="ECO:0000313" key="2">
    <source>
        <dbReference type="EMBL" id="SUZ76053.1"/>
    </source>
</evidence>
<dbReference type="SUPFAM" id="SSF51338">
    <property type="entry name" value="Composite domain of metallo-dependent hydrolases"/>
    <property type="match status" value="1"/>
</dbReference>
<dbReference type="GO" id="GO:0016811">
    <property type="term" value="F:hydrolase activity, acting on carbon-nitrogen (but not peptide) bonds, in linear amides"/>
    <property type="evidence" value="ECO:0007669"/>
    <property type="project" value="InterPro"/>
</dbReference>
<dbReference type="InterPro" id="IPR013108">
    <property type="entry name" value="Amidohydro_3"/>
</dbReference>
<feature type="domain" description="Amidohydrolase 3" evidence="1">
    <location>
        <begin position="159"/>
        <end position="450"/>
    </location>
</feature>
<dbReference type="InterPro" id="IPR050378">
    <property type="entry name" value="Metallo-dep_Hydrolases_sf"/>
</dbReference>
<dbReference type="Pfam" id="PF07969">
    <property type="entry name" value="Amidohydro_3"/>
    <property type="match status" value="1"/>
</dbReference>
<dbReference type="NCBIfam" id="NF006560">
    <property type="entry name" value="PRK09061.1"/>
    <property type="match status" value="1"/>
</dbReference>
<dbReference type="Gene3D" id="2.30.40.10">
    <property type="entry name" value="Urease, subunit C, domain 1"/>
    <property type="match status" value="1"/>
</dbReference>
<dbReference type="PROSITE" id="PS51257">
    <property type="entry name" value="PROKAR_LIPOPROTEIN"/>
    <property type="match status" value="1"/>
</dbReference>
<organism evidence="2">
    <name type="scientific">marine metagenome</name>
    <dbReference type="NCBI Taxonomy" id="408172"/>
    <lineage>
        <taxon>unclassified sequences</taxon>
        <taxon>metagenomes</taxon>
        <taxon>ecological metagenomes</taxon>
    </lineage>
</organism>
<gene>
    <name evidence="2" type="ORF">METZ01_LOCUS28907</name>
</gene>
<reference evidence="2" key="1">
    <citation type="submission" date="2018-05" db="EMBL/GenBank/DDBJ databases">
        <authorList>
            <person name="Lanie J.A."/>
            <person name="Ng W.-L."/>
            <person name="Kazmierczak K.M."/>
            <person name="Andrzejewski T.M."/>
            <person name="Davidsen T.M."/>
            <person name="Wayne K.J."/>
            <person name="Tettelin H."/>
            <person name="Glass J.I."/>
            <person name="Rusch D."/>
            <person name="Podicherti R."/>
            <person name="Tsui H.-C.T."/>
            <person name="Winkler M.E."/>
        </authorList>
    </citation>
    <scope>NUCLEOTIDE SEQUENCE</scope>
</reference>
<accession>A0A381QEF5</accession>
<dbReference type="InterPro" id="IPR032466">
    <property type="entry name" value="Metal_Hydrolase"/>
</dbReference>
<dbReference type="InterPro" id="IPR011059">
    <property type="entry name" value="Metal-dep_hydrolase_composite"/>
</dbReference>
<evidence type="ECO:0000259" key="1">
    <source>
        <dbReference type="Pfam" id="PF07969"/>
    </source>
</evidence>
<dbReference type="SUPFAM" id="SSF51556">
    <property type="entry name" value="Metallo-dependent hydrolases"/>
    <property type="match status" value="1"/>
</dbReference>
<dbReference type="Gene3D" id="3.30.1490.130">
    <property type="entry name" value="D-aminoacylase. Domain 3"/>
    <property type="match status" value="1"/>
</dbReference>
<name>A0A381QEF5_9ZZZZ</name>
<dbReference type="AlphaFoldDB" id="A0A381QEF5"/>